<feature type="compositionally biased region" description="Low complexity" evidence="1">
    <location>
        <begin position="227"/>
        <end position="239"/>
    </location>
</feature>
<dbReference type="EMBL" id="JARIHO010000011">
    <property type="protein sequence ID" value="KAJ7353649.1"/>
    <property type="molecule type" value="Genomic_DNA"/>
</dbReference>
<feature type="region of interest" description="Disordered" evidence="1">
    <location>
        <begin position="210"/>
        <end position="239"/>
    </location>
</feature>
<evidence type="ECO:0000256" key="1">
    <source>
        <dbReference type="SAM" id="MobiDB-lite"/>
    </source>
</evidence>
<evidence type="ECO:0000313" key="3">
    <source>
        <dbReference type="Proteomes" id="UP001218218"/>
    </source>
</evidence>
<evidence type="ECO:0000313" key="2">
    <source>
        <dbReference type="EMBL" id="KAJ7353649.1"/>
    </source>
</evidence>
<accession>A0AAD7AAX5</accession>
<reference evidence="2" key="1">
    <citation type="submission" date="2023-03" db="EMBL/GenBank/DDBJ databases">
        <title>Massive genome expansion in bonnet fungi (Mycena s.s.) driven by repeated elements and novel gene families across ecological guilds.</title>
        <authorList>
            <consortium name="Lawrence Berkeley National Laboratory"/>
            <person name="Harder C.B."/>
            <person name="Miyauchi S."/>
            <person name="Viragh M."/>
            <person name="Kuo A."/>
            <person name="Thoen E."/>
            <person name="Andreopoulos B."/>
            <person name="Lu D."/>
            <person name="Skrede I."/>
            <person name="Drula E."/>
            <person name="Henrissat B."/>
            <person name="Morin E."/>
            <person name="Kohler A."/>
            <person name="Barry K."/>
            <person name="LaButti K."/>
            <person name="Morin E."/>
            <person name="Salamov A."/>
            <person name="Lipzen A."/>
            <person name="Mereny Z."/>
            <person name="Hegedus B."/>
            <person name="Baldrian P."/>
            <person name="Stursova M."/>
            <person name="Weitz H."/>
            <person name="Taylor A."/>
            <person name="Grigoriev I.V."/>
            <person name="Nagy L.G."/>
            <person name="Martin F."/>
            <person name="Kauserud H."/>
        </authorList>
    </citation>
    <scope>NUCLEOTIDE SEQUENCE</scope>
    <source>
        <strain evidence="2">CBHHK002</strain>
    </source>
</reference>
<gene>
    <name evidence="2" type="ORF">DFH08DRAFT_934484</name>
</gene>
<keyword evidence="3" id="KW-1185">Reference proteome</keyword>
<proteinExistence type="predicted"/>
<dbReference type="Proteomes" id="UP001218218">
    <property type="component" value="Unassembled WGS sequence"/>
</dbReference>
<organism evidence="2 3">
    <name type="scientific">Mycena albidolilacea</name>
    <dbReference type="NCBI Taxonomy" id="1033008"/>
    <lineage>
        <taxon>Eukaryota</taxon>
        <taxon>Fungi</taxon>
        <taxon>Dikarya</taxon>
        <taxon>Basidiomycota</taxon>
        <taxon>Agaricomycotina</taxon>
        <taxon>Agaricomycetes</taxon>
        <taxon>Agaricomycetidae</taxon>
        <taxon>Agaricales</taxon>
        <taxon>Marasmiineae</taxon>
        <taxon>Mycenaceae</taxon>
        <taxon>Mycena</taxon>
    </lineage>
</organism>
<comment type="caution">
    <text evidence="2">The sequence shown here is derived from an EMBL/GenBank/DDBJ whole genome shotgun (WGS) entry which is preliminary data.</text>
</comment>
<name>A0AAD7AAX5_9AGAR</name>
<dbReference type="AlphaFoldDB" id="A0AAD7AAX5"/>
<sequence length="239" mass="26615">MSKEAENCVRNLLTPPLDCLSTREVKKRDVVPRRTEGGQGRASGVAESYRTNTQFGSRLLGGTQNSECILYVGGGEKAEVKNKETMPYCTNTNREIYAAPLSAEARDARDLVQFVALAGFYVEAKFAFEWRIKYSGATAQLGADSPELGVGSSFHIRKEGTIIQLMVCGFRWGALYGVCHITFPIRSITEPWWLKPKLADYKIEAMLPRPKKNIQDEQDEDEEENSIHGSQSGGQISRD</sequence>
<protein>
    <submittedName>
        <fullName evidence="2">Uncharacterized protein</fullName>
    </submittedName>
</protein>